<geneLocation type="plasmid" evidence="2"/>
<keyword evidence="1" id="KW-0614">Plasmid</keyword>
<organism evidence="1 2">
    <name type="scientific">Thalassospira xiamenensis M-5 = DSM 17429</name>
    <dbReference type="NCBI Taxonomy" id="1123366"/>
    <lineage>
        <taxon>Bacteria</taxon>
        <taxon>Pseudomonadati</taxon>
        <taxon>Pseudomonadota</taxon>
        <taxon>Alphaproteobacteria</taxon>
        <taxon>Rhodospirillales</taxon>
        <taxon>Thalassospiraceae</taxon>
        <taxon>Thalassospira</taxon>
    </lineage>
</organism>
<gene>
    <name evidence="1" type="ORF">TH3_21953</name>
</gene>
<dbReference type="EMBL" id="CP004389">
    <property type="protein sequence ID" value="AJD54463.1"/>
    <property type="molecule type" value="Genomic_DNA"/>
</dbReference>
<name>A0AB72UJG7_9PROT</name>
<reference evidence="1 2" key="1">
    <citation type="journal article" date="2012" name="J. Bacteriol.">
        <title>Genome sequence of Thalassospira xiamenensis type strain M-5.</title>
        <authorList>
            <person name="Lai Q."/>
            <person name="Shao Z."/>
        </authorList>
    </citation>
    <scope>NUCLEOTIDE SEQUENCE [LARGE SCALE GENOMIC DNA]</scope>
    <source>
        <strain evidence="1 2">M-5</strain>
    </source>
</reference>
<accession>A0AB72UJG7</accession>
<dbReference type="AlphaFoldDB" id="A0AB72UJG7"/>
<protein>
    <submittedName>
        <fullName evidence="1">Uncharacterized protein</fullName>
    </submittedName>
</protein>
<sequence>MVLETPKSNVIFLKEQKKSSDLNQENFLRNWNPAYKAEALRDMASKEAASREMLKLLQFFAEGAEVKDPKDDPQSIAQWALEFMYAAGPDPLARSVEERLIIVAKSSPELMPYVARAMKSLEDVFKSRIDGDD</sequence>
<dbReference type="Proteomes" id="UP000007127">
    <property type="component" value="Plasmid"/>
</dbReference>
<evidence type="ECO:0000313" key="2">
    <source>
        <dbReference type="Proteomes" id="UP000007127"/>
    </source>
</evidence>
<proteinExistence type="predicted"/>
<dbReference type="KEGG" id="txi:TH3_21953"/>
<evidence type="ECO:0000313" key="1">
    <source>
        <dbReference type="EMBL" id="AJD54463.1"/>
    </source>
</evidence>